<dbReference type="EMBL" id="JARPWY010000001">
    <property type="protein sequence ID" value="MDT2512724.1"/>
    <property type="molecule type" value="Genomic_DNA"/>
</dbReference>
<gene>
    <name evidence="3" type="ORF">EK398_05790</name>
    <name evidence="2" type="ORF">P7D79_00635</name>
</gene>
<keyword evidence="1" id="KW-0472">Membrane</keyword>
<dbReference type="AlphaFoldDB" id="A0A2N8Q1R1"/>
<dbReference type="Pfam" id="PF05437">
    <property type="entry name" value="AzlD"/>
    <property type="match status" value="1"/>
</dbReference>
<name>A0A2N8Q1R1_ENTAV</name>
<reference evidence="2 5" key="2">
    <citation type="submission" date="2023-03" db="EMBL/GenBank/DDBJ databases">
        <authorList>
            <person name="Shen W."/>
            <person name="Cai J."/>
        </authorList>
    </citation>
    <scope>NUCLEOTIDE SEQUENCE [LARGE SCALE GENOMIC DNA]</scope>
    <source>
        <strain evidence="2 5">Y2</strain>
    </source>
</reference>
<dbReference type="InterPro" id="IPR008407">
    <property type="entry name" value="Brnchd-chn_aa_trnsp_AzlD"/>
</dbReference>
<evidence type="ECO:0000313" key="4">
    <source>
        <dbReference type="Proteomes" id="UP000288388"/>
    </source>
</evidence>
<dbReference type="EMBL" id="RYZS01000001">
    <property type="protein sequence ID" value="RVU94396.1"/>
    <property type="molecule type" value="Genomic_DNA"/>
</dbReference>
<sequence>MSNTSLLLLILCLFGASYLPRLFPMLYFSQRQVPQWFSDWMKYVPISLFAALVFKDVFISGNHFEVIGNVRIIAMFLVAGVAYKTRSMAISVITGLVAIFLLSMI</sequence>
<reference evidence="3 4" key="1">
    <citation type="submission" date="2018-12" db="EMBL/GenBank/DDBJ databases">
        <title>A novel vanA-carrying plasmid in a clinical isolate of Enterococcus avium.</title>
        <authorList>
            <person name="Bernasconi O.J."/>
            <person name="Luzzaro F."/>
            <person name="Endimiani A."/>
        </authorList>
    </citation>
    <scope>NUCLEOTIDE SEQUENCE [LARGE SCALE GENOMIC DNA]</scope>
    <source>
        <strain evidence="3 4">LC0559/18</strain>
    </source>
</reference>
<evidence type="ECO:0000313" key="2">
    <source>
        <dbReference type="EMBL" id="MDT2512724.1"/>
    </source>
</evidence>
<feature type="transmembrane region" description="Helical" evidence="1">
    <location>
        <begin position="40"/>
        <end position="59"/>
    </location>
</feature>
<dbReference type="Proteomes" id="UP000288388">
    <property type="component" value="Unassembled WGS sequence"/>
</dbReference>
<keyword evidence="1" id="KW-0812">Transmembrane</keyword>
<keyword evidence="1" id="KW-1133">Transmembrane helix</keyword>
<dbReference type="Proteomes" id="UP001264335">
    <property type="component" value="Unassembled WGS sequence"/>
</dbReference>
<accession>A0A2N8Q1R1</accession>
<evidence type="ECO:0000313" key="3">
    <source>
        <dbReference type="EMBL" id="RVU94396.1"/>
    </source>
</evidence>
<dbReference type="RefSeq" id="WP_102872370.1">
    <property type="nucleotide sequence ID" value="NZ_JAEMPA010000366.1"/>
</dbReference>
<comment type="caution">
    <text evidence="2">The sequence shown here is derived from an EMBL/GenBank/DDBJ whole genome shotgun (WGS) entry which is preliminary data.</text>
</comment>
<organism evidence="2 5">
    <name type="scientific">Enterococcus avium</name>
    <name type="common">Streptococcus avium</name>
    <dbReference type="NCBI Taxonomy" id="33945"/>
    <lineage>
        <taxon>Bacteria</taxon>
        <taxon>Bacillati</taxon>
        <taxon>Bacillota</taxon>
        <taxon>Bacilli</taxon>
        <taxon>Lactobacillales</taxon>
        <taxon>Enterococcaceae</taxon>
        <taxon>Enterococcus</taxon>
    </lineage>
</organism>
<feature type="transmembrane region" description="Helical" evidence="1">
    <location>
        <begin position="88"/>
        <end position="104"/>
    </location>
</feature>
<evidence type="ECO:0000256" key="1">
    <source>
        <dbReference type="SAM" id="Phobius"/>
    </source>
</evidence>
<evidence type="ECO:0000313" key="5">
    <source>
        <dbReference type="Proteomes" id="UP001264335"/>
    </source>
</evidence>
<proteinExistence type="predicted"/>
<protein>
    <submittedName>
        <fullName evidence="2">AzlD domain-containing protein</fullName>
    </submittedName>
</protein>